<dbReference type="EMBL" id="CABVHX010000002">
    <property type="protein sequence ID" value="VVN72645.1"/>
    <property type="molecule type" value="Genomic_DNA"/>
</dbReference>
<dbReference type="InterPro" id="IPR041208">
    <property type="entry name" value="Cap15"/>
</dbReference>
<name>A0A5E7A3J8_PSEFL</name>
<keyword evidence="1" id="KW-1133">Transmembrane helix</keyword>
<dbReference type="Proteomes" id="UP000325375">
    <property type="component" value="Unassembled WGS sequence"/>
</dbReference>
<keyword evidence="1" id="KW-0472">Membrane</keyword>
<gene>
    <name evidence="3" type="ORF">PS718_00519</name>
</gene>
<protein>
    <recommendedName>
        <fullName evidence="2">CD-NTase-associated protein 15 domain-containing protein</fullName>
    </recommendedName>
</protein>
<evidence type="ECO:0000313" key="3">
    <source>
        <dbReference type="EMBL" id="VVN72645.1"/>
    </source>
</evidence>
<feature type="transmembrane region" description="Helical" evidence="1">
    <location>
        <begin position="20"/>
        <end position="41"/>
    </location>
</feature>
<keyword evidence="1" id="KW-0812">Transmembrane</keyword>
<evidence type="ECO:0000259" key="2">
    <source>
        <dbReference type="Pfam" id="PF18153"/>
    </source>
</evidence>
<reference evidence="3 4" key="1">
    <citation type="submission" date="2019-09" db="EMBL/GenBank/DDBJ databases">
        <authorList>
            <person name="Chandra G."/>
            <person name="Truman W A."/>
        </authorList>
    </citation>
    <scope>NUCLEOTIDE SEQUENCE [LARGE SCALE GENOMIC DNA]</scope>
    <source>
        <strain evidence="3">PS718</strain>
    </source>
</reference>
<dbReference type="RefSeq" id="WP_150601546.1">
    <property type="nucleotide sequence ID" value="NZ_CABVHX010000002.1"/>
</dbReference>
<evidence type="ECO:0000313" key="4">
    <source>
        <dbReference type="Proteomes" id="UP000325375"/>
    </source>
</evidence>
<dbReference type="Pfam" id="PF18153">
    <property type="entry name" value="Cap15_CD_rec"/>
    <property type="match status" value="1"/>
</dbReference>
<proteinExistence type="predicted"/>
<organism evidence="3 4">
    <name type="scientific">Pseudomonas fluorescens</name>
    <dbReference type="NCBI Taxonomy" id="294"/>
    <lineage>
        <taxon>Bacteria</taxon>
        <taxon>Pseudomonadati</taxon>
        <taxon>Pseudomonadota</taxon>
        <taxon>Gammaproteobacteria</taxon>
        <taxon>Pseudomonadales</taxon>
        <taxon>Pseudomonadaceae</taxon>
        <taxon>Pseudomonas</taxon>
    </lineage>
</organism>
<sequence length="213" mass="23932">MIHTYSVNDFPRSNERIKALYKLAAGAAFLVGSAGATIALINESLGAPIALSAPTAIAIYFFLVKWVERDLWNNKLARSVLGITVPRVKGKYKGKVTSRHHNGKKIEENYEGDMFIFQTWSTLSIEFVTENTTSCSTGAFMTLSGSFFTLTLEYRVDPRNFKVQKNDAKRHTGISTMRFAMLDGEWDQSSVVEATYYTDHQQTGEIKLKLVKK</sequence>
<evidence type="ECO:0000256" key="1">
    <source>
        <dbReference type="SAM" id="Phobius"/>
    </source>
</evidence>
<feature type="transmembrane region" description="Helical" evidence="1">
    <location>
        <begin position="47"/>
        <end position="67"/>
    </location>
</feature>
<accession>A0A5E7A3J8</accession>
<feature type="domain" description="CD-NTase-associated protein 15" evidence="2">
    <location>
        <begin position="84"/>
        <end position="209"/>
    </location>
</feature>
<dbReference type="AlphaFoldDB" id="A0A5E7A3J8"/>